<dbReference type="InterPro" id="IPR036097">
    <property type="entry name" value="HisK_dim/P_sf"/>
</dbReference>
<evidence type="ECO:0000256" key="5">
    <source>
        <dbReference type="ARBA" id="ARBA00022475"/>
    </source>
</evidence>
<dbReference type="EC" id="2.7.13.3" evidence="4"/>
<evidence type="ECO:0000256" key="6">
    <source>
        <dbReference type="ARBA" id="ARBA00022553"/>
    </source>
</evidence>
<keyword evidence="8" id="KW-0547">Nucleotide-binding</keyword>
<keyword evidence="12 13" id="KW-0472">Membrane</keyword>
<name>A0A1Y4Q9H4_9FIRM</name>
<dbReference type="RefSeq" id="WP_087258304.1">
    <property type="nucleotide sequence ID" value="NZ_NFKY01000021.1"/>
</dbReference>
<dbReference type="FunFam" id="1.10.287.130:FF:000001">
    <property type="entry name" value="Two-component sensor histidine kinase"/>
    <property type="match status" value="1"/>
</dbReference>
<evidence type="ECO:0000256" key="10">
    <source>
        <dbReference type="ARBA" id="ARBA00022840"/>
    </source>
</evidence>
<dbReference type="SUPFAM" id="SSF47384">
    <property type="entry name" value="Homodimeric domain of signal transducing histidine kinase"/>
    <property type="match status" value="1"/>
</dbReference>
<dbReference type="SMART" id="SM00388">
    <property type="entry name" value="HisKA"/>
    <property type="match status" value="1"/>
</dbReference>
<dbReference type="GO" id="GO:0005524">
    <property type="term" value="F:ATP binding"/>
    <property type="evidence" value="ECO:0007669"/>
    <property type="project" value="UniProtKB-KW"/>
</dbReference>
<evidence type="ECO:0000313" key="15">
    <source>
        <dbReference type="EMBL" id="OUQ03637.1"/>
    </source>
</evidence>
<dbReference type="InterPro" id="IPR035965">
    <property type="entry name" value="PAS-like_dom_sf"/>
</dbReference>
<sequence length="407" mass="47112">MNRNYQKIIFCFIVASILLIWNSSYAFIYLCGFTLVMIYLVYDINKQNLQQIDFYRQKKENEIREVEGEKDFNHKILNSLIKTMNLPMIFINCKGTIIFTNQSFRDAFNIKHLRGKYYKDIFVGQLLNVVDQSYVFERKFSTVTEINERYYQIESTPVFRNESFFDGSIILFTDVSQVKEIEKMQKQFFSDISHELKTPMSAIIGSVEILQKEGIQNKETFDEFMGILLKESYRMQNIIEDILELSRLEQPRVTLSPKLIDVDSIVRDTVELFEPLAKDKHLSMVYQTKVSKELMLDYATVKTILNNLVSNAIKYSNSGVISIKAFNDKDKLTLIVQDEGIGISKDDIPLIYDRFFQVDRSRSKKLGTGLGLSIVKRMVELNNGSISVESDQGIGSVFTVVLPILCE</sequence>
<proteinExistence type="predicted"/>
<dbReference type="InterPro" id="IPR005467">
    <property type="entry name" value="His_kinase_dom"/>
</dbReference>
<dbReference type="Gene3D" id="3.30.565.10">
    <property type="entry name" value="Histidine kinase-like ATPase, C-terminal domain"/>
    <property type="match status" value="1"/>
</dbReference>
<dbReference type="SMART" id="SM00387">
    <property type="entry name" value="HATPase_c"/>
    <property type="match status" value="1"/>
</dbReference>
<evidence type="ECO:0000256" key="9">
    <source>
        <dbReference type="ARBA" id="ARBA00022777"/>
    </source>
</evidence>
<evidence type="ECO:0000256" key="8">
    <source>
        <dbReference type="ARBA" id="ARBA00022741"/>
    </source>
</evidence>
<dbReference type="AlphaFoldDB" id="A0A1Y4Q9H4"/>
<dbReference type="Gene3D" id="3.30.450.20">
    <property type="entry name" value="PAS domain"/>
    <property type="match status" value="1"/>
</dbReference>
<evidence type="ECO:0000313" key="16">
    <source>
        <dbReference type="Proteomes" id="UP000196258"/>
    </source>
</evidence>
<keyword evidence="7" id="KW-0808">Transferase</keyword>
<dbReference type="GO" id="GO:0045121">
    <property type="term" value="C:membrane raft"/>
    <property type="evidence" value="ECO:0007669"/>
    <property type="project" value="UniProtKB-SubCell"/>
</dbReference>
<keyword evidence="9 15" id="KW-0418">Kinase</keyword>
<dbReference type="GO" id="GO:0005886">
    <property type="term" value="C:plasma membrane"/>
    <property type="evidence" value="ECO:0007669"/>
    <property type="project" value="UniProtKB-SubCell"/>
</dbReference>
<evidence type="ECO:0000256" key="12">
    <source>
        <dbReference type="ARBA" id="ARBA00023136"/>
    </source>
</evidence>
<comment type="caution">
    <text evidence="15">The sequence shown here is derived from an EMBL/GenBank/DDBJ whole genome shotgun (WGS) entry which is preliminary data.</text>
</comment>
<dbReference type="InterPro" id="IPR003661">
    <property type="entry name" value="HisK_dim/P_dom"/>
</dbReference>
<dbReference type="PANTHER" id="PTHR45453:SF1">
    <property type="entry name" value="PHOSPHATE REGULON SENSOR PROTEIN PHOR"/>
    <property type="match status" value="1"/>
</dbReference>
<dbReference type="Proteomes" id="UP000196258">
    <property type="component" value="Unassembled WGS sequence"/>
</dbReference>
<dbReference type="Gene3D" id="1.10.287.130">
    <property type="match status" value="1"/>
</dbReference>
<keyword evidence="10" id="KW-0067">ATP-binding</keyword>
<dbReference type="InterPro" id="IPR050351">
    <property type="entry name" value="BphY/WalK/GraS-like"/>
</dbReference>
<keyword evidence="13" id="KW-1133">Transmembrane helix</keyword>
<dbReference type="GO" id="GO:0000155">
    <property type="term" value="F:phosphorelay sensor kinase activity"/>
    <property type="evidence" value="ECO:0007669"/>
    <property type="project" value="InterPro"/>
</dbReference>
<dbReference type="Pfam" id="PF02518">
    <property type="entry name" value="HATPase_c"/>
    <property type="match status" value="1"/>
</dbReference>
<dbReference type="PRINTS" id="PR00344">
    <property type="entry name" value="BCTRLSENSOR"/>
</dbReference>
<organism evidence="15 16">
    <name type="scientific">Thomasclavelia spiroformis</name>
    <dbReference type="NCBI Taxonomy" id="29348"/>
    <lineage>
        <taxon>Bacteria</taxon>
        <taxon>Bacillati</taxon>
        <taxon>Bacillota</taxon>
        <taxon>Erysipelotrichia</taxon>
        <taxon>Erysipelotrichales</taxon>
        <taxon>Coprobacillaceae</taxon>
        <taxon>Thomasclavelia</taxon>
    </lineage>
</organism>
<dbReference type="PANTHER" id="PTHR45453">
    <property type="entry name" value="PHOSPHATE REGULON SENSOR PROTEIN PHOR"/>
    <property type="match status" value="1"/>
</dbReference>
<gene>
    <name evidence="15" type="ORF">B5E91_12550</name>
</gene>
<protein>
    <recommendedName>
        <fullName evidence="4">histidine kinase</fullName>
        <ecNumber evidence="4">2.7.13.3</ecNumber>
    </recommendedName>
</protein>
<dbReference type="SUPFAM" id="SSF55874">
    <property type="entry name" value="ATPase domain of HSP90 chaperone/DNA topoisomerase II/histidine kinase"/>
    <property type="match status" value="1"/>
</dbReference>
<keyword evidence="11" id="KW-0902">Two-component regulatory system</keyword>
<evidence type="ECO:0000256" key="13">
    <source>
        <dbReference type="SAM" id="Phobius"/>
    </source>
</evidence>
<evidence type="ECO:0000259" key="14">
    <source>
        <dbReference type="PROSITE" id="PS50109"/>
    </source>
</evidence>
<reference evidence="16" key="1">
    <citation type="submission" date="2017-04" db="EMBL/GenBank/DDBJ databases">
        <title>Function of individual gut microbiota members based on whole genome sequencing of pure cultures obtained from chicken caecum.</title>
        <authorList>
            <person name="Medvecky M."/>
            <person name="Cejkova D."/>
            <person name="Polansky O."/>
            <person name="Karasova D."/>
            <person name="Kubasova T."/>
            <person name="Cizek A."/>
            <person name="Rychlik I."/>
        </authorList>
    </citation>
    <scope>NUCLEOTIDE SEQUENCE [LARGE SCALE GENOMIC DNA]</scope>
    <source>
        <strain evidence="16">An149</strain>
    </source>
</reference>
<evidence type="ECO:0000256" key="7">
    <source>
        <dbReference type="ARBA" id="ARBA00022679"/>
    </source>
</evidence>
<dbReference type="GO" id="GO:0016036">
    <property type="term" value="P:cellular response to phosphate starvation"/>
    <property type="evidence" value="ECO:0007669"/>
    <property type="project" value="TreeGrafter"/>
</dbReference>
<dbReference type="EMBL" id="NFLB01000018">
    <property type="protein sequence ID" value="OUQ03637.1"/>
    <property type="molecule type" value="Genomic_DNA"/>
</dbReference>
<comment type="catalytic activity">
    <reaction evidence="1">
        <text>ATP + protein L-histidine = ADP + protein N-phospho-L-histidine.</text>
        <dbReference type="EC" id="2.7.13.3"/>
    </reaction>
</comment>
<keyword evidence="13" id="KW-0812">Transmembrane</keyword>
<accession>A0A1Y4Q9H4</accession>
<dbReference type="InterPro" id="IPR003594">
    <property type="entry name" value="HATPase_dom"/>
</dbReference>
<dbReference type="PROSITE" id="PS50109">
    <property type="entry name" value="HIS_KIN"/>
    <property type="match status" value="1"/>
</dbReference>
<dbReference type="InterPro" id="IPR004358">
    <property type="entry name" value="Sig_transdc_His_kin-like_C"/>
</dbReference>
<evidence type="ECO:0000256" key="2">
    <source>
        <dbReference type="ARBA" id="ARBA00004236"/>
    </source>
</evidence>
<feature type="domain" description="Histidine kinase" evidence="14">
    <location>
        <begin position="191"/>
        <end position="406"/>
    </location>
</feature>
<evidence type="ECO:0000256" key="3">
    <source>
        <dbReference type="ARBA" id="ARBA00004314"/>
    </source>
</evidence>
<evidence type="ECO:0000256" key="11">
    <source>
        <dbReference type="ARBA" id="ARBA00023012"/>
    </source>
</evidence>
<dbReference type="InterPro" id="IPR036890">
    <property type="entry name" value="HATPase_C_sf"/>
</dbReference>
<keyword evidence="5" id="KW-1003">Cell membrane</keyword>
<evidence type="ECO:0000256" key="4">
    <source>
        <dbReference type="ARBA" id="ARBA00012438"/>
    </source>
</evidence>
<dbReference type="FunFam" id="3.30.565.10:FF:000023">
    <property type="entry name" value="PAS domain-containing sensor histidine kinase"/>
    <property type="match status" value="1"/>
</dbReference>
<feature type="transmembrane region" description="Helical" evidence="13">
    <location>
        <begin position="9"/>
        <end position="42"/>
    </location>
</feature>
<comment type="subcellular location">
    <subcellularLocation>
        <location evidence="2">Cell membrane</location>
    </subcellularLocation>
    <subcellularLocation>
        <location evidence="3">Membrane raft</location>
        <topology evidence="3">Multi-pass membrane protein</topology>
    </subcellularLocation>
</comment>
<dbReference type="Pfam" id="PF00512">
    <property type="entry name" value="HisKA"/>
    <property type="match status" value="1"/>
</dbReference>
<dbReference type="GO" id="GO:0004721">
    <property type="term" value="F:phosphoprotein phosphatase activity"/>
    <property type="evidence" value="ECO:0007669"/>
    <property type="project" value="TreeGrafter"/>
</dbReference>
<evidence type="ECO:0000256" key="1">
    <source>
        <dbReference type="ARBA" id="ARBA00000085"/>
    </source>
</evidence>
<dbReference type="SUPFAM" id="SSF55785">
    <property type="entry name" value="PYP-like sensor domain (PAS domain)"/>
    <property type="match status" value="1"/>
</dbReference>
<dbReference type="CDD" id="cd00082">
    <property type="entry name" value="HisKA"/>
    <property type="match status" value="1"/>
</dbReference>
<keyword evidence="6" id="KW-0597">Phosphoprotein</keyword>